<organism evidence="1 2">
    <name type="scientific">Rhypophila decipiens</name>
    <dbReference type="NCBI Taxonomy" id="261697"/>
    <lineage>
        <taxon>Eukaryota</taxon>
        <taxon>Fungi</taxon>
        <taxon>Dikarya</taxon>
        <taxon>Ascomycota</taxon>
        <taxon>Pezizomycotina</taxon>
        <taxon>Sordariomycetes</taxon>
        <taxon>Sordariomycetidae</taxon>
        <taxon>Sordariales</taxon>
        <taxon>Naviculisporaceae</taxon>
        <taxon>Rhypophila</taxon>
    </lineage>
</organism>
<comment type="caution">
    <text evidence="1">The sequence shown here is derived from an EMBL/GenBank/DDBJ whole genome shotgun (WGS) entry which is preliminary data.</text>
</comment>
<name>A0AAN6XS95_9PEZI</name>
<reference evidence="1" key="2">
    <citation type="submission" date="2023-05" db="EMBL/GenBank/DDBJ databases">
        <authorList>
            <consortium name="Lawrence Berkeley National Laboratory"/>
            <person name="Steindorff A."/>
            <person name="Hensen N."/>
            <person name="Bonometti L."/>
            <person name="Westerberg I."/>
            <person name="Brannstrom I.O."/>
            <person name="Guillou S."/>
            <person name="Cros-Aarteil S."/>
            <person name="Calhoun S."/>
            <person name="Haridas S."/>
            <person name="Kuo A."/>
            <person name="Mondo S."/>
            <person name="Pangilinan J."/>
            <person name="Riley R."/>
            <person name="Labutti K."/>
            <person name="Andreopoulos B."/>
            <person name="Lipzen A."/>
            <person name="Chen C."/>
            <person name="Yanf M."/>
            <person name="Daum C."/>
            <person name="Ng V."/>
            <person name="Clum A."/>
            <person name="Ohm R."/>
            <person name="Martin F."/>
            <person name="Silar P."/>
            <person name="Natvig D."/>
            <person name="Lalanne C."/>
            <person name="Gautier V."/>
            <person name="Ament-Velasquez S.L."/>
            <person name="Kruys A."/>
            <person name="Hutchinson M.I."/>
            <person name="Powell A.J."/>
            <person name="Barry K."/>
            <person name="Miller A.N."/>
            <person name="Grigoriev I.V."/>
            <person name="Debuchy R."/>
            <person name="Gladieux P."/>
            <person name="Thoren M.H."/>
            <person name="Johannesson H."/>
        </authorList>
    </citation>
    <scope>NUCLEOTIDE SEQUENCE</scope>
    <source>
        <strain evidence="1">PSN293</strain>
    </source>
</reference>
<gene>
    <name evidence="1" type="ORF">QBC37DRAFT_329547</name>
</gene>
<protein>
    <submittedName>
        <fullName evidence="1">Uncharacterized protein</fullName>
    </submittedName>
</protein>
<keyword evidence="2" id="KW-1185">Reference proteome</keyword>
<evidence type="ECO:0000313" key="2">
    <source>
        <dbReference type="Proteomes" id="UP001301769"/>
    </source>
</evidence>
<reference evidence="1" key="1">
    <citation type="journal article" date="2023" name="Mol. Phylogenet. Evol.">
        <title>Genome-scale phylogeny and comparative genomics of the fungal order Sordariales.</title>
        <authorList>
            <person name="Hensen N."/>
            <person name="Bonometti L."/>
            <person name="Westerberg I."/>
            <person name="Brannstrom I.O."/>
            <person name="Guillou S."/>
            <person name="Cros-Aarteil S."/>
            <person name="Calhoun S."/>
            <person name="Haridas S."/>
            <person name="Kuo A."/>
            <person name="Mondo S."/>
            <person name="Pangilinan J."/>
            <person name="Riley R."/>
            <person name="LaButti K."/>
            <person name="Andreopoulos B."/>
            <person name="Lipzen A."/>
            <person name="Chen C."/>
            <person name="Yan M."/>
            <person name="Daum C."/>
            <person name="Ng V."/>
            <person name="Clum A."/>
            <person name="Steindorff A."/>
            <person name="Ohm R.A."/>
            <person name="Martin F."/>
            <person name="Silar P."/>
            <person name="Natvig D.O."/>
            <person name="Lalanne C."/>
            <person name="Gautier V."/>
            <person name="Ament-Velasquez S.L."/>
            <person name="Kruys A."/>
            <person name="Hutchinson M.I."/>
            <person name="Powell A.J."/>
            <person name="Barry K."/>
            <person name="Miller A.N."/>
            <person name="Grigoriev I.V."/>
            <person name="Debuchy R."/>
            <person name="Gladieux P."/>
            <person name="Hiltunen Thoren M."/>
            <person name="Johannesson H."/>
        </authorList>
    </citation>
    <scope>NUCLEOTIDE SEQUENCE</scope>
    <source>
        <strain evidence="1">PSN293</strain>
    </source>
</reference>
<dbReference type="AlphaFoldDB" id="A0AAN6XS95"/>
<accession>A0AAN6XS95</accession>
<proteinExistence type="predicted"/>
<dbReference type="EMBL" id="MU858591">
    <property type="protein sequence ID" value="KAK4205954.1"/>
    <property type="molecule type" value="Genomic_DNA"/>
</dbReference>
<evidence type="ECO:0000313" key="1">
    <source>
        <dbReference type="EMBL" id="KAK4205954.1"/>
    </source>
</evidence>
<sequence>MDHYTALPVRTSASTDDDLSARLLVGNESVDREACIAAMQGLRVPHALGSPLMHYCLIRGMRYHCGFGEEIRLATPAFSRAWNARCIMSNTIPDITDPEHIPYCIWHPNVADETTYRDLVQRYPHMSYQVARACAVAGYTDLYHELDILPEINVAEEARDNDHLTIFNEIVAAPVRYAIMNDYDRTVNLEDPRAGAYLNGDTAVRSSLDNKKEIKMPRVYNVYQELGWDDYSGSDAGELSVEQRFKPGYFNITEDGNIDTYDGYLEPRPLRPDLISSLLYSSLPTDLRPGNKDVLILMAAYNGDIDRYARLRRPTPINKQFECIIRGIYHNTVFAKWWADRLVSHPELTLSRYRAITARYIMVNNIYHVPTSPSNLHGSDLPYTIWYLTVPDQETLRELVRRQPAAKPQAARACIVGGYYDLFEQLDPEPDEALLAEALAQPAGISCFTEWLQDKISKVGPDFKPRTYWMAEGWKNTPRNQLHEPMFRANLLHANIDDELVCVPTLFNGYTGRYMRGIVLILACWNLV</sequence>
<dbReference type="Proteomes" id="UP001301769">
    <property type="component" value="Unassembled WGS sequence"/>
</dbReference>